<organism evidence="1 2">
    <name type="scientific">Scleroderma citrinum Foug A</name>
    <dbReference type="NCBI Taxonomy" id="1036808"/>
    <lineage>
        <taxon>Eukaryota</taxon>
        <taxon>Fungi</taxon>
        <taxon>Dikarya</taxon>
        <taxon>Basidiomycota</taxon>
        <taxon>Agaricomycotina</taxon>
        <taxon>Agaricomycetes</taxon>
        <taxon>Agaricomycetidae</taxon>
        <taxon>Boletales</taxon>
        <taxon>Sclerodermatineae</taxon>
        <taxon>Sclerodermataceae</taxon>
        <taxon>Scleroderma</taxon>
    </lineage>
</organism>
<gene>
    <name evidence="1" type="ORF">SCLCIDRAFT_248129</name>
</gene>
<dbReference type="EMBL" id="KN822119">
    <property type="protein sequence ID" value="KIM56317.1"/>
    <property type="molecule type" value="Genomic_DNA"/>
</dbReference>
<dbReference type="InParanoid" id="A0A0C2ZUX7"/>
<sequence>MAWQRIRQRIPPSMFSPSTYVDHILLQASSAPARRARALVMSVLSTYYPLMRPRSGHFFFLTSLI</sequence>
<name>A0A0C2ZUX7_9AGAM</name>
<dbReference type="HOGENOM" id="CLU_2851011_0_0_1"/>
<reference evidence="2" key="2">
    <citation type="submission" date="2015-01" db="EMBL/GenBank/DDBJ databases">
        <title>Evolutionary Origins and Diversification of the Mycorrhizal Mutualists.</title>
        <authorList>
            <consortium name="DOE Joint Genome Institute"/>
            <consortium name="Mycorrhizal Genomics Consortium"/>
            <person name="Kohler A."/>
            <person name="Kuo A."/>
            <person name="Nagy L.G."/>
            <person name="Floudas D."/>
            <person name="Copeland A."/>
            <person name="Barry K.W."/>
            <person name="Cichocki N."/>
            <person name="Veneault-Fourrey C."/>
            <person name="LaButti K."/>
            <person name="Lindquist E.A."/>
            <person name="Lipzen A."/>
            <person name="Lundell T."/>
            <person name="Morin E."/>
            <person name="Murat C."/>
            <person name="Riley R."/>
            <person name="Ohm R."/>
            <person name="Sun H."/>
            <person name="Tunlid A."/>
            <person name="Henrissat B."/>
            <person name="Grigoriev I.V."/>
            <person name="Hibbett D.S."/>
            <person name="Martin F."/>
        </authorList>
    </citation>
    <scope>NUCLEOTIDE SEQUENCE [LARGE SCALE GENOMIC DNA]</scope>
    <source>
        <strain evidence="2">Foug A</strain>
    </source>
</reference>
<accession>A0A0C2ZUX7</accession>
<dbReference type="AlphaFoldDB" id="A0A0C2ZUX7"/>
<evidence type="ECO:0000313" key="1">
    <source>
        <dbReference type="EMBL" id="KIM56317.1"/>
    </source>
</evidence>
<keyword evidence="2" id="KW-1185">Reference proteome</keyword>
<reference evidence="1 2" key="1">
    <citation type="submission" date="2014-04" db="EMBL/GenBank/DDBJ databases">
        <authorList>
            <consortium name="DOE Joint Genome Institute"/>
            <person name="Kuo A."/>
            <person name="Kohler A."/>
            <person name="Nagy L.G."/>
            <person name="Floudas D."/>
            <person name="Copeland A."/>
            <person name="Barry K.W."/>
            <person name="Cichocki N."/>
            <person name="Veneault-Fourrey C."/>
            <person name="LaButti K."/>
            <person name="Lindquist E.A."/>
            <person name="Lipzen A."/>
            <person name="Lundell T."/>
            <person name="Morin E."/>
            <person name="Murat C."/>
            <person name="Sun H."/>
            <person name="Tunlid A."/>
            <person name="Henrissat B."/>
            <person name="Grigoriev I.V."/>
            <person name="Hibbett D.S."/>
            <person name="Martin F."/>
            <person name="Nordberg H.P."/>
            <person name="Cantor M.N."/>
            <person name="Hua S.X."/>
        </authorList>
    </citation>
    <scope>NUCLEOTIDE SEQUENCE [LARGE SCALE GENOMIC DNA]</scope>
    <source>
        <strain evidence="1 2">Foug A</strain>
    </source>
</reference>
<protein>
    <submittedName>
        <fullName evidence="1">Uncharacterized protein</fullName>
    </submittedName>
</protein>
<dbReference type="Proteomes" id="UP000053989">
    <property type="component" value="Unassembled WGS sequence"/>
</dbReference>
<evidence type="ECO:0000313" key="2">
    <source>
        <dbReference type="Proteomes" id="UP000053989"/>
    </source>
</evidence>
<proteinExistence type="predicted"/>